<dbReference type="EMBL" id="RHJS01000002">
    <property type="protein sequence ID" value="RRK32120.1"/>
    <property type="molecule type" value="Genomic_DNA"/>
</dbReference>
<dbReference type="AlphaFoldDB" id="A0A3R8JNU3"/>
<evidence type="ECO:0000313" key="3">
    <source>
        <dbReference type="Proteomes" id="UP000274920"/>
    </source>
</evidence>
<keyword evidence="1" id="KW-1133">Transmembrane helix</keyword>
<dbReference type="RefSeq" id="WP_125127645.1">
    <property type="nucleotide sequence ID" value="NZ_RHJS01000002.1"/>
</dbReference>
<feature type="transmembrane region" description="Helical" evidence="1">
    <location>
        <begin position="35"/>
        <end position="53"/>
    </location>
</feature>
<keyword evidence="1" id="KW-0812">Transmembrane</keyword>
<keyword evidence="3" id="KW-1185">Reference proteome</keyword>
<dbReference type="Proteomes" id="UP000274920">
    <property type="component" value="Unassembled WGS sequence"/>
</dbReference>
<organism evidence="2 3">
    <name type="scientific">Schaedlerella arabinosiphila</name>
    <dbReference type="NCBI Taxonomy" id="2044587"/>
    <lineage>
        <taxon>Bacteria</taxon>
        <taxon>Bacillati</taxon>
        <taxon>Bacillota</taxon>
        <taxon>Clostridia</taxon>
        <taxon>Lachnospirales</taxon>
        <taxon>Lachnospiraceae</taxon>
        <taxon>Schaedlerella</taxon>
    </lineage>
</organism>
<reference evidence="2" key="1">
    <citation type="submission" date="2018-10" db="EMBL/GenBank/DDBJ databases">
        <title>Schaedlerella arabinophila gen. nov. sp. nov., isolated from the mouse intestinal tract and comparative analysis with the genome of the closely related altered Schaedler flora strain ASF502.</title>
        <authorList>
            <person name="Miyake S."/>
            <person name="Soh M."/>
            <person name="Seedorf H."/>
        </authorList>
    </citation>
    <scope>NUCLEOTIDE SEQUENCE [LARGE SCALE GENOMIC DNA]</scope>
    <source>
        <strain evidence="2">DSM 106076</strain>
    </source>
</reference>
<proteinExistence type="predicted"/>
<comment type="caution">
    <text evidence="2">The sequence shown here is derived from an EMBL/GenBank/DDBJ whole genome shotgun (WGS) entry which is preliminary data.</text>
</comment>
<accession>A0A3R8JNU3</accession>
<gene>
    <name evidence="2" type="ORF">EBB54_12620</name>
</gene>
<protein>
    <submittedName>
        <fullName evidence="2">Uncharacterized protein</fullName>
    </submittedName>
</protein>
<evidence type="ECO:0000313" key="2">
    <source>
        <dbReference type="EMBL" id="RRK32120.1"/>
    </source>
</evidence>
<sequence length="170" mass="19759">MHKKKKSKKMEDLVSYVSQQLEGIQSIPSVLADRALKIGALSFFALFLGSYMGRQMGSASFIFWSVELCIFGLFYSFRLLRCGEKREYETVEGMVYEVKGRYSIGRVCKVGVRMEDGRMVRLLMDKRYRFRIGKTYRFYFHKDKQNVLTGMKNLDAALNIGSFYGVEELE</sequence>
<feature type="transmembrane region" description="Helical" evidence="1">
    <location>
        <begin position="59"/>
        <end position="77"/>
    </location>
</feature>
<name>A0A3R8JNU3_9FIRM</name>
<evidence type="ECO:0000256" key="1">
    <source>
        <dbReference type="SAM" id="Phobius"/>
    </source>
</evidence>
<keyword evidence="1" id="KW-0472">Membrane</keyword>